<dbReference type="PANTHER" id="PTHR16004:SF2">
    <property type="entry name" value="E3 UBIQUITIN-PROTEIN LIGASE LUBEL"/>
    <property type="match status" value="1"/>
</dbReference>
<dbReference type="GO" id="GO:0036435">
    <property type="term" value="F:K48-linked polyubiquitin modification-dependent protein binding"/>
    <property type="evidence" value="ECO:0007669"/>
    <property type="project" value="TreeGrafter"/>
</dbReference>
<feature type="compositionally biased region" description="Polar residues" evidence="2">
    <location>
        <begin position="128"/>
        <end position="161"/>
    </location>
</feature>
<dbReference type="GO" id="GO:1990450">
    <property type="term" value="F:linear polyubiquitin binding"/>
    <property type="evidence" value="ECO:0007669"/>
    <property type="project" value="TreeGrafter"/>
</dbReference>
<dbReference type="CDD" id="cd19815">
    <property type="entry name" value="Bbox1_HOIP"/>
    <property type="match status" value="1"/>
</dbReference>
<reference evidence="4" key="1">
    <citation type="submission" date="2022-01" db="EMBL/GenBank/DDBJ databases">
        <authorList>
            <person name="Braso-Vives M."/>
        </authorList>
    </citation>
    <scope>NUCLEOTIDE SEQUENCE</scope>
</reference>
<sequence>MKLSGRNAFKGSLTASYTPSYQGSRPVLQKLGYTIYAQDGLAFPEDQPEPDVIRVVEIAADLIQARLELEMIICGTHPQPDTMYVFIPREIFQQAEQLAKDQYYQRQREQASSLAYSVETKAPLLQVTAQTESSGASSEPPTEQLLQNAPGSLSHSVNGAEQQMQLQSQEQQQAVAPATAAEVMYCKVCEEPATEWCRSCEAAHCRTCDVQLHKHKTRRTHERVPIAQMHEPPGEQESQSPANQLRSLPFRTTSPPPSHLRPWLRARG</sequence>
<keyword evidence="5" id="KW-1185">Reference proteome</keyword>
<proteinExistence type="predicted"/>
<evidence type="ECO:0000313" key="5">
    <source>
        <dbReference type="Proteomes" id="UP000838412"/>
    </source>
</evidence>
<evidence type="ECO:0000313" key="4">
    <source>
        <dbReference type="EMBL" id="CAH1269434.1"/>
    </source>
</evidence>
<evidence type="ECO:0000256" key="2">
    <source>
        <dbReference type="SAM" id="MobiDB-lite"/>
    </source>
</evidence>
<dbReference type="GO" id="GO:0070530">
    <property type="term" value="F:K63-linked polyubiquitin modification-dependent protein binding"/>
    <property type="evidence" value="ECO:0007669"/>
    <property type="project" value="TreeGrafter"/>
</dbReference>
<name>A0A8K0EX82_BRALA</name>
<dbReference type="Pfam" id="PF00643">
    <property type="entry name" value="zf-B_box"/>
    <property type="match status" value="1"/>
</dbReference>
<feature type="domain" description="B box-type" evidence="3">
    <location>
        <begin position="181"/>
        <end position="226"/>
    </location>
</feature>
<dbReference type="InterPro" id="IPR000315">
    <property type="entry name" value="Znf_B-box"/>
</dbReference>
<protein>
    <submittedName>
        <fullName evidence="4">Hypp4177 protein</fullName>
    </submittedName>
</protein>
<dbReference type="PROSITE" id="PS50119">
    <property type="entry name" value="ZF_BBOX"/>
    <property type="match status" value="1"/>
</dbReference>
<dbReference type="SUPFAM" id="SSF57845">
    <property type="entry name" value="B-box zinc-binding domain"/>
    <property type="match status" value="1"/>
</dbReference>
<keyword evidence="1" id="KW-0479">Metal-binding</keyword>
<dbReference type="PANTHER" id="PTHR16004">
    <property type="entry name" value="RING FINGER PROTEIN 31-RELATED"/>
    <property type="match status" value="1"/>
</dbReference>
<feature type="region of interest" description="Disordered" evidence="2">
    <location>
        <begin position="216"/>
        <end position="268"/>
    </location>
</feature>
<dbReference type="Proteomes" id="UP000838412">
    <property type="component" value="Chromosome 7"/>
</dbReference>
<accession>A0A8K0EX82</accession>
<dbReference type="GO" id="GO:0071797">
    <property type="term" value="C:LUBAC complex"/>
    <property type="evidence" value="ECO:0007669"/>
    <property type="project" value="InterPro"/>
</dbReference>
<dbReference type="EMBL" id="OV696692">
    <property type="protein sequence ID" value="CAH1269434.1"/>
    <property type="molecule type" value="Genomic_DNA"/>
</dbReference>
<feature type="compositionally biased region" description="Low complexity" evidence="2">
    <location>
        <begin position="162"/>
        <end position="171"/>
    </location>
</feature>
<dbReference type="Gene3D" id="1.20.58.2190">
    <property type="match status" value="1"/>
</dbReference>
<dbReference type="AlphaFoldDB" id="A0A8K0EX82"/>
<gene>
    <name evidence="4" type="primary">Hypp4177</name>
    <name evidence="4" type="ORF">BLAG_LOCUS22081</name>
</gene>
<dbReference type="SMART" id="SM00336">
    <property type="entry name" value="BBOX"/>
    <property type="match status" value="1"/>
</dbReference>
<organism evidence="4 5">
    <name type="scientific">Branchiostoma lanceolatum</name>
    <name type="common">Common lancelet</name>
    <name type="synonym">Amphioxus lanceolatum</name>
    <dbReference type="NCBI Taxonomy" id="7740"/>
    <lineage>
        <taxon>Eukaryota</taxon>
        <taxon>Metazoa</taxon>
        <taxon>Chordata</taxon>
        <taxon>Cephalochordata</taxon>
        <taxon>Leptocardii</taxon>
        <taxon>Amphioxiformes</taxon>
        <taxon>Branchiostomatidae</taxon>
        <taxon>Branchiostoma</taxon>
    </lineage>
</organism>
<dbReference type="InterPro" id="IPR026254">
    <property type="entry name" value="RNF31-like"/>
</dbReference>
<evidence type="ECO:0000256" key="1">
    <source>
        <dbReference type="PROSITE-ProRule" id="PRU00024"/>
    </source>
</evidence>
<keyword evidence="1" id="KW-0863">Zinc-finger</keyword>
<feature type="region of interest" description="Disordered" evidence="2">
    <location>
        <begin position="128"/>
        <end position="171"/>
    </location>
</feature>
<dbReference type="InterPro" id="IPR047543">
    <property type="entry name" value="Bbox1_RNF31-like"/>
</dbReference>
<keyword evidence="1" id="KW-0862">Zinc</keyword>
<dbReference type="GO" id="GO:0008270">
    <property type="term" value="F:zinc ion binding"/>
    <property type="evidence" value="ECO:0007669"/>
    <property type="project" value="UniProtKB-KW"/>
</dbReference>
<dbReference type="GO" id="GO:0097039">
    <property type="term" value="P:protein linear polyubiquitination"/>
    <property type="evidence" value="ECO:0007669"/>
    <property type="project" value="TreeGrafter"/>
</dbReference>
<evidence type="ECO:0000259" key="3">
    <source>
        <dbReference type="PROSITE" id="PS50119"/>
    </source>
</evidence>
<feature type="compositionally biased region" description="Polar residues" evidence="2">
    <location>
        <begin position="236"/>
        <end position="253"/>
    </location>
</feature>
<dbReference type="GO" id="GO:0061630">
    <property type="term" value="F:ubiquitin protein ligase activity"/>
    <property type="evidence" value="ECO:0007669"/>
    <property type="project" value="TreeGrafter"/>
</dbReference>